<keyword evidence="3" id="KW-0479">Metal-binding</keyword>
<dbReference type="InterPro" id="IPR035427">
    <property type="entry name" value="Tim10-like_dom_sf"/>
</dbReference>
<dbReference type="SUPFAM" id="SSF144122">
    <property type="entry name" value="Tim10-like"/>
    <property type="match status" value="1"/>
</dbReference>
<evidence type="ECO:0000256" key="5">
    <source>
        <dbReference type="ARBA" id="ARBA00022927"/>
    </source>
</evidence>
<keyword evidence="4" id="KW-0862">Zinc</keyword>
<keyword evidence="8" id="KW-1015">Disulfide bond</keyword>
<evidence type="ECO:0000256" key="2">
    <source>
        <dbReference type="ARBA" id="ARBA00022448"/>
    </source>
</evidence>
<comment type="subcellular location">
    <subcellularLocation>
        <location evidence="1">Mitochondrion</location>
    </subcellularLocation>
</comment>
<reference evidence="11 12" key="1">
    <citation type="submission" date="2020-04" db="EMBL/GenBank/DDBJ databases">
        <title>Perkinsus olseni comparative genomics.</title>
        <authorList>
            <person name="Bogema D.R."/>
        </authorList>
    </citation>
    <scope>NUCLEOTIDE SEQUENCE [LARGE SCALE GENOMIC DNA]</scope>
    <source>
        <strain evidence="11">00978-12</strain>
    </source>
</reference>
<dbReference type="InterPro" id="IPR049450">
    <property type="entry name" value="ACOT8-like_C"/>
</dbReference>
<evidence type="ECO:0000256" key="1">
    <source>
        <dbReference type="ARBA" id="ARBA00004173"/>
    </source>
</evidence>
<evidence type="ECO:0000256" key="7">
    <source>
        <dbReference type="ARBA" id="ARBA00023128"/>
    </source>
</evidence>
<organism evidence="11 12">
    <name type="scientific">Perkinsus olseni</name>
    <name type="common">Perkinsus atlanticus</name>
    <dbReference type="NCBI Taxonomy" id="32597"/>
    <lineage>
        <taxon>Eukaryota</taxon>
        <taxon>Sar</taxon>
        <taxon>Alveolata</taxon>
        <taxon>Perkinsozoa</taxon>
        <taxon>Perkinsea</taxon>
        <taxon>Perkinsida</taxon>
        <taxon>Perkinsidae</taxon>
        <taxon>Perkinsus</taxon>
    </lineage>
</organism>
<dbReference type="PANTHER" id="PTHR13172">
    <property type="entry name" value="MITOCHONDRIAL IMPORT INNER MEMBRANE TRANSLOCASE SUBUNIT TIM9B"/>
    <property type="match status" value="1"/>
</dbReference>
<dbReference type="InterPro" id="IPR050673">
    <property type="entry name" value="Mito_inner_translocase_sub"/>
</dbReference>
<sequence length="374" mass="42576">MASLPNLGNLTPADQAMVNKEMQDMQVNESLQTYNGLVERCFNQCIQNFRAKNLDYEETDCVKRCVGKFMTYSQRVGTRFAEKNQQVAQDQQAAAAAATASAGHPVAARIASQDYHRLPHGAREFLRKYSDDSVPVDRRPVAELNLKRPKRETKKGLNDVIDTALKHHHQQQQQEQQQEQHYDLDNLIPNHHHLMLDDSKPKHEMAKRQFWLRARGDVGNTDAAHKSVLAYMSDFNLIATSLEPLGGIFCSNTTKLTSLDHTLYFHKTNIRADEWMLFDMRCLVSSHARAVCNNNISIIIMMKMDHIRLRLGNPPRRFINIPSLAQQEEDSMKGPQGSEDKQHVAVLVNYRLRSTVMIGASSSPVVPGYRYYSS</sequence>
<dbReference type="InterPro" id="IPR029069">
    <property type="entry name" value="HotDog_dom_sf"/>
</dbReference>
<dbReference type="GO" id="GO:0046872">
    <property type="term" value="F:metal ion binding"/>
    <property type="evidence" value="ECO:0007669"/>
    <property type="project" value="UniProtKB-KW"/>
</dbReference>
<evidence type="ECO:0000313" key="11">
    <source>
        <dbReference type="EMBL" id="KAF4686963.1"/>
    </source>
</evidence>
<evidence type="ECO:0000259" key="10">
    <source>
        <dbReference type="Pfam" id="PF20789"/>
    </source>
</evidence>
<evidence type="ECO:0000313" key="12">
    <source>
        <dbReference type="Proteomes" id="UP000541610"/>
    </source>
</evidence>
<name>A0A7J6NSY2_PEROL</name>
<dbReference type="Gene3D" id="3.10.129.10">
    <property type="entry name" value="Hotdog Thioesterase"/>
    <property type="match status" value="1"/>
</dbReference>
<protein>
    <submittedName>
        <fullName evidence="11">Mitochondrial import inner membrane translocase subunit Tim9</fullName>
    </submittedName>
</protein>
<keyword evidence="7" id="KW-0496">Mitochondrion</keyword>
<feature type="domain" description="Acyl-CoA thioesterase-like C-terminal" evidence="10">
    <location>
        <begin position="190"/>
        <end position="292"/>
    </location>
</feature>
<dbReference type="InterPro" id="IPR004217">
    <property type="entry name" value="Tim10-like"/>
</dbReference>
<evidence type="ECO:0000256" key="6">
    <source>
        <dbReference type="ARBA" id="ARBA00023010"/>
    </source>
</evidence>
<gene>
    <name evidence="11" type="primary">TIMM9_1</name>
    <name evidence="11" type="ORF">FOZ60_004634</name>
</gene>
<dbReference type="GO" id="GO:0005739">
    <property type="term" value="C:mitochondrion"/>
    <property type="evidence" value="ECO:0007669"/>
    <property type="project" value="UniProtKB-SubCell"/>
</dbReference>
<dbReference type="EMBL" id="JABANP010000201">
    <property type="protein sequence ID" value="KAF4686963.1"/>
    <property type="molecule type" value="Genomic_DNA"/>
</dbReference>
<dbReference type="Pfam" id="PF20789">
    <property type="entry name" value="4HBT_3C"/>
    <property type="match status" value="1"/>
</dbReference>
<comment type="caution">
    <text evidence="11">The sequence shown here is derived from an EMBL/GenBank/DDBJ whole genome shotgun (WGS) entry which is preliminary data.</text>
</comment>
<keyword evidence="2" id="KW-0813">Transport</keyword>
<evidence type="ECO:0000256" key="3">
    <source>
        <dbReference type="ARBA" id="ARBA00022723"/>
    </source>
</evidence>
<dbReference type="Proteomes" id="UP000541610">
    <property type="component" value="Unassembled WGS sequence"/>
</dbReference>
<keyword evidence="5" id="KW-0653">Protein transport</keyword>
<proteinExistence type="predicted"/>
<keyword evidence="6" id="KW-0811">Translocation</keyword>
<dbReference type="CDD" id="cd03444">
    <property type="entry name" value="Thioesterase_II_repeat1"/>
    <property type="match status" value="1"/>
</dbReference>
<dbReference type="Gene3D" id="1.10.287.810">
    <property type="entry name" value="Mitochondrial import inner membrane translocase subunit tim13 like domains"/>
    <property type="match status" value="1"/>
</dbReference>
<dbReference type="GO" id="GO:0015031">
    <property type="term" value="P:protein transport"/>
    <property type="evidence" value="ECO:0007669"/>
    <property type="project" value="UniProtKB-KW"/>
</dbReference>
<dbReference type="SUPFAM" id="SSF54637">
    <property type="entry name" value="Thioesterase/thiol ester dehydrase-isomerase"/>
    <property type="match status" value="1"/>
</dbReference>
<dbReference type="OrthoDB" id="1551503at2759"/>
<evidence type="ECO:0000256" key="4">
    <source>
        <dbReference type="ARBA" id="ARBA00022833"/>
    </source>
</evidence>
<dbReference type="Pfam" id="PF02953">
    <property type="entry name" value="zf-Tim10_DDP"/>
    <property type="match status" value="1"/>
</dbReference>
<evidence type="ECO:0000259" key="9">
    <source>
        <dbReference type="Pfam" id="PF02953"/>
    </source>
</evidence>
<dbReference type="AlphaFoldDB" id="A0A7J6NSY2"/>
<evidence type="ECO:0000256" key="8">
    <source>
        <dbReference type="ARBA" id="ARBA00023157"/>
    </source>
</evidence>
<accession>A0A7J6NSY2</accession>
<feature type="domain" description="Tim10-like" evidence="9">
    <location>
        <begin position="21"/>
        <end position="82"/>
    </location>
</feature>